<evidence type="ECO:0000313" key="4">
    <source>
        <dbReference type="Proteomes" id="UP000019132"/>
    </source>
</evidence>
<dbReference type="VEuPathDB" id="FungiDB:PYU1_G002445"/>
<feature type="compositionally biased region" description="Basic and acidic residues" evidence="2">
    <location>
        <begin position="454"/>
        <end position="464"/>
    </location>
</feature>
<organism evidence="3 4">
    <name type="scientific">Globisporangium ultimum (strain ATCC 200006 / CBS 805.95 / DAOM BR144)</name>
    <name type="common">Pythium ultimum</name>
    <dbReference type="NCBI Taxonomy" id="431595"/>
    <lineage>
        <taxon>Eukaryota</taxon>
        <taxon>Sar</taxon>
        <taxon>Stramenopiles</taxon>
        <taxon>Oomycota</taxon>
        <taxon>Peronosporomycetes</taxon>
        <taxon>Pythiales</taxon>
        <taxon>Pythiaceae</taxon>
        <taxon>Globisporangium</taxon>
    </lineage>
</organism>
<keyword evidence="1" id="KW-0175">Coiled coil</keyword>
<feature type="compositionally biased region" description="Polar residues" evidence="2">
    <location>
        <begin position="500"/>
        <end position="512"/>
    </location>
</feature>
<keyword evidence="4" id="KW-1185">Reference proteome</keyword>
<reference evidence="3" key="3">
    <citation type="submission" date="2014-11" db="UniProtKB">
        <authorList>
            <consortium name="EnsemblProtists"/>
        </authorList>
    </citation>
    <scope>IDENTIFICATION</scope>
    <source>
        <strain evidence="3">DAOM BR144</strain>
    </source>
</reference>
<sequence length="1046" mass="118341">MTTVRTTAPRHDPDAADAKGKKKRKHSASAKGKSRHAQPSSPTPPLGMFSSATSGRGIADDVVRRKLDVHDKWQLCTQKNLSEIRAECMKVRRELEKVEQLADTAVVQVQDEATALRHMRDEVTTQAKTAVQYVETFQTDVTAVQKTLVALENELQVLKKKLRTLDQRVQQQGTQSIDEDFLMTQLTELQERYEIQLVKYKDEYVANLESKQHAIDALKKQLHYVHDEYRQETEATVRTSSALDEELKALKHRVHELDRDHRQTTMEKNGRWQLAIDDFNHRLGGLDRKFDDVIMQQERQEKEMRILPSHHHNHNYHPPFSPPPPAPPAHDLMVHEKLHQLNGDVHRIADDFHRFTLRVDARHDDLHQEFMRQLRDLRNELFKALDYNSRQHVVENKRVRDAVYDLDGHVRDLRDGMARMEDNIQCMVMEKHQQRRLPPSPTRRAPMEYPVRSRRPDAPWHDEPFVYVPPPARRAMTQQPFREDPQQVNRGRNRSHSTPRTRLQLSPTTGGRSSPPYHRPDERGPLPSSTLNAPQQPEHESMFNTPSESQAPSVLSSPQNEGPMSEPSESARVSEPDESNTSGPEQQRPSFRRTRKPKRPYEVIVIEDDDESAEEDVPHVSPNRAPPDIVVEDDDPNRVSVVVTRIETVSDEEGVVDDVTRRPDALTKMADVRYGALLYFCFGGAPSLDGEWARYFAKLSPTDSMDMARVTSFLDRYPALRSFPVNLTQFMIQATVVDVPVTGGSGGCNVNEAVAVDNVDGTLVTTEFGNVVNAIRQAWALTLVVNLQKSLAQHVESDNAQKKWEIALNPVLGAAVAAVMPAAMEQHLTTHDVPDAWLHRQANALWCLLRQQHNDVKVPEFVGDMAASPGVYLFLLLFDVVHVNRLSPQSATFRLTSWGRSLVTQLWDHVLSKIPYLFFADCAWLEQQTDGGKLPPPVAFCHMVSALVAWNSIMDKAVEASPEFYAETVRLLVNMLHANGVPVRGSGDQSHDIDGASWSRVHDSEQADIELVGVNTKLVSLFQLDGFFEVASAIQAAAEPTMSGSL</sequence>
<dbReference type="InParanoid" id="K3WBV7"/>
<feature type="compositionally biased region" description="Basic residues" evidence="2">
    <location>
        <begin position="20"/>
        <end position="36"/>
    </location>
</feature>
<protein>
    <submittedName>
        <fullName evidence="3">Uncharacterized protein</fullName>
    </submittedName>
</protein>
<reference evidence="4" key="2">
    <citation type="submission" date="2010-04" db="EMBL/GenBank/DDBJ databases">
        <authorList>
            <person name="Buell R."/>
            <person name="Hamilton J."/>
            <person name="Hostetler J."/>
        </authorList>
    </citation>
    <scope>NUCLEOTIDE SEQUENCE [LARGE SCALE GENOMIC DNA]</scope>
    <source>
        <strain evidence="4">DAOM:BR144</strain>
    </source>
</reference>
<dbReference type="AlphaFoldDB" id="K3WBV7"/>
<name>K3WBV7_GLOUD</name>
<feature type="compositionally biased region" description="Polar residues" evidence="2">
    <location>
        <begin position="476"/>
        <end position="490"/>
    </location>
</feature>
<dbReference type="Proteomes" id="UP000019132">
    <property type="component" value="Unassembled WGS sequence"/>
</dbReference>
<feature type="region of interest" description="Disordered" evidence="2">
    <location>
        <begin position="430"/>
        <end position="633"/>
    </location>
</feature>
<feature type="compositionally biased region" description="Polar residues" evidence="2">
    <location>
        <begin position="542"/>
        <end position="562"/>
    </location>
</feature>
<accession>K3WBV7</accession>
<feature type="compositionally biased region" description="Basic and acidic residues" evidence="2">
    <location>
        <begin position="9"/>
        <end position="19"/>
    </location>
</feature>
<dbReference type="EnsemblProtists" id="PYU1_T002448">
    <property type="protein sequence ID" value="PYU1_T002448"/>
    <property type="gene ID" value="PYU1_G002445"/>
</dbReference>
<feature type="compositionally biased region" description="Acidic residues" evidence="2">
    <location>
        <begin position="605"/>
        <end position="615"/>
    </location>
</feature>
<evidence type="ECO:0000256" key="1">
    <source>
        <dbReference type="SAM" id="Coils"/>
    </source>
</evidence>
<reference evidence="4" key="1">
    <citation type="journal article" date="2010" name="Genome Biol.">
        <title>Genome sequence of the necrotrophic plant pathogen Pythium ultimum reveals original pathogenicity mechanisms and effector repertoire.</title>
        <authorList>
            <person name="Levesque C.A."/>
            <person name="Brouwer H."/>
            <person name="Cano L."/>
            <person name="Hamilton J.P."/>
            <person name="Holt C."/>
            <person name="Huitema E."/>
            <person name="Raffaele S."/>
            <person name="Robideau G.P."/>
            <person name="Thines M."/>
            <person name="Win J."/>
            <person name="Zerillo M.M."/>
            <person name="Beakes G.W."/>
            <person name="Boore J.L."/>
            <person name="Busam D."/>
            <person name="Dumas B."/>
            <person name="Ferriera S."/>
            <person name="Fuerstenberg S.I."/>
            <person name="Gachon C.M."/>
            <person name="Gaulin E."/>
            <person name="Govers F."/>
            <person name="Grenville-Briggs L."/>
            <person name="Horner N."/>
            <person name="Hostetler J."/>
            <person name="Jiang R.H."/>
            <person name="Johnson J."/>
            <person name="Krajaejun T."/>
            <person name="Lin H."/>
            <person name="Meijer H.J."/>
            <person name="Moore B."/>
            <person name="Morris P."/>
            <person name="Phuntmart V."/>
            <person name="Puiu D."/>
            <person name="Shetty J."/>
            <person name="Stajich J.E."/>
            <person name="Tripathy S."/>
            <person name="Wawra S."/>
            <person name="van West P."/>
            <person name="Whitty B.R."/>
            <person name="Coutinho P.M."/>
            <person name="Henrissat B."/>
            <person name="Martin F."/>
            <person name="Thomas P.D."/>
            <person name="Tyler B.M."/>
            <person name="De Vries R.P."/>
            <person name="Kamoun S."/>
            <person name="Yandell M."/>
            <person name="Tisserat N."/>
            <person name="Buell C.R."/>
        </authorList>
    </citation>
    <scope>NUCLEOTIDE SEQUENCE</scope>
    <source>
        <strain evidence="4">DAOM:BR144</strain>
    </source>
</reference>
<proteinExistence type="predicted"/>
<evidence type="ECO:0000313" key="3">
    <source>
        <dbReference type="EnsemblProtists" id="PYU1_T002448"/>
    </source>
</evidence>
<dbReference type="HOGENOM" id="CLU_291802_0_0_1"/>
<dbReference type="OMA" id="IQNNMLA"/>
<feature type="region of interest" description="Disordered" evidence="2">
    <location>
        <begin position="1"/>
        <end position="53"/>
    </location>
</feature>
<evidence type="ECO:0000256" key="2">
    <source>
        <dbReference type="SAM" id="MobiDB-lite"/>
    </source>
</evidence>
<feature type="coiled-coil region" evidence="1">
    <location>
        <begin position="134"/>
        <end position="267"/>
    </location>
</feature>
<dbReference type="eggNOG" id="ENOG502S5UX">
    <property type="taxonomic scope" value="Eukaryota"/>
</dbReference>
<feature type="compositionally biased region" description="Polar residues" evidence="2">
    <location>
        <begin position="579"/>
        <end position="589"/>
    </location>
</feature>